<dbReference type="InParanoid" id="E3IUG0"/>
<evidence type="ECO:0000313" key="2">
    <source>
        <dbReference type="Proteomes" id="UP000002484"/>
    </source>
</evidence>
<protein>
    <submittedName>
        <fullName evidence="1">Uncharacterized protein</fullName>
    </submittedName>
</protein>
<keyword evidence="2" id="KW-1185">Reference proteome</keyword>
<dbReference type="AlphaFoldDB" id="E3IUG0"/>
<dbReference type="RefSeq" id="WP_013426763.1">
    <property type="nucleotide sequence ID" value="NC_014666.1"/>
</dbReference>
<evidence type="ECO:0000313" key="1">
    <source>
        <dbReference type="EMBL" id="ADP83645.1"/>
    </source>
</evidence>
<sequence length="237" mass="24896">MVGNQLVSIASDAVDAAFPGVGEIVRIGGGYALGALEKAITAAQSPAAATSASGEMSILLIVKQTINGQVEASIFRITTSHHLQIAMNGSFVEEIAPGEITLTAAPGTDSRIAIEDPSAGQVGYHSGQFGAADNLNMDMGSTNVPHSLAEIGPSSWDILQWFNGTVAAVWHGSGSPTLAECVSLPPQIWTAHLTYDNPGSIWCVHTSEGRYGAVEYVSYDFGKLKFSYVLWKKPGDE</sequence>
<accession>E3IUG0</accession>
<dbReference type="EMBL" id="CP002299">
    <property type="protein sequence ID" value="ADP83645.1"/>
    <property type="molecule type" value="Genomic_DNA"/>
</dbReference>
<proteinExistence type="predicted"/>
<dbReference type="Proteomes" id="UP000002484">
    <property type="component" value="Chromosome"/>
</dbReference>
<gene>
    <name evidence="1" type="ordered locus">FraEuI1c_5661</name>
</gene>
<reference evidence="1 2" key="1">
    <citation type="submission" date="2010-10" db="EMBL/GenBank/DDBJ databases">
        <title>Complete sequence of Frankia sp. EuI1c.</title>
        <authorList>
            <consortium name="US DOE Joint Genome Institute"/>
            <person name="Lucas S."/>
            <person name="Copeland A."/>
            <person name="Lapidus A."/>
            <person name="Cheng J.-F."/>
            <person name="Bruce D."/>
            <person name="Goodwin L."/>
            <person name="Pitluck S."/>
            <person name="Chertkov O."/>
            <person name="Detter J.C."/>
            <person name="Han C."/>
            <person name="Tapia R."/>
            <person name="Land M."/>
            <person name="Hauser L."/>
            <person name="Jeffries C."/>
            <person name="Kyrpides N."/>
            <person name="Ivanova N."/>
            <person name="Mikhailova N."/>
            <person name="Beauchemin N."/>
            <person name="Sen A."/>
            <person name="Sur S.A."/>
            <person name="Gtari M."/>
            <person name="Wall L."/>
            <person name="Tisa L."/>
            <person name="Woyke T."/>
        </authorList>
    </citation>
    <scope>NUCLEOTIDE SEQUENCE [LARGE SCALE GENOMIC DNA]</scope>
    <source>
        <strain evidence="2">DSM 45817 / CECT 9037 / EuI1c</strain>
    </source>
</reference>
<organism evidence="1 2">
    <name type="scientific">Pseudofrankia inefficax (strain DSM 45817 / CECT 9037 / DDB 130130 / EuI1c)</name>
    <name type="common">Frankia inefficax</name>
    <dbReference type="NCBI Taxonomy" id="298654"/>
    <lineage>
        <taxon>Bacteria</taxon>
        <taxon>Bacillati</taxon>
        <taxon>Actinomycetota</taxon>
        <taxon>Actinomycetes</taxon>
        <taxon>Frankiales</taxon>
        <taxon>Frankiaceae</taxon>
        <taxon>Pseudofrankia</taxon>
    </lineage>
</organism>
<name>E3IUG0_PSEI1</name>
<dbReference type="KEGG" id="fri:FraEuI1c_5661"/>
<dbReference type="OrthoDB" id="3374460at2"/>
<dbReference type="HOGENOM" id="CLU_1169306_0_0_11"/>